<proteinExistence type="predicted"/>
<dbReference type="AlphaFoldDB" id="A0A545VTB5"/>
<feature type="domain" description="Aminoglycoside phosphotransferase" evidence="1">
    <location>
        <begin position="21"/>
        <end position="117"/>
    </location>
</feature>
<reference evidence="2 3" key="1">
    <citation type="journal article" date="2019" name="Appl. Microbiol. Biotechnol.">
        <title>Genome sequence of Isaria javanica and comparative genome analysis insights into family S53 peptidase evolution in fungal entomopathogens.</title>
        <authorList>
            <person name="Lin R."/>
            <person name="Zhang X."/>
            <person name="Xin B."/>
            <person name="Zou M."/>
            <person name="Gao Y."/>
            <person name="Qin F."/>
            <person name="Hu Q."/>
            <person name="Xie B."/>
            <person name="Cheng X."/>
        </authorList>
    </citation>
    <scope>NUCLEOTIDE SEQUENCE [LARGE SCALE GENOMIC DNA]</scope>
    <source>
        <strain evidence="2 3">IJ1G</strain>
    </source>
</reference>
<accession>A0A545VTB5</accession>
<evidence type="ECO:0000259" key="1">
    <source>
        <dbReference type="Pfam" id="PF01636"/>
    </source>
</evidence>
<protein>
    <submittedName>
        <fullName evidence="2">Protein kinase-like domain</fullName>
    </submittedName>
</protein>
<dbReference type="PANTHER" id="PTHR21310">
    <property type="entry name" value="AMINOGLYCOSIDE PHOSPHOTRANSFERASE-RELATED-RELATED"/>
    <property type="match status" value="1"/>
</dbReference>
<keyword evidence="2" id="KW-0418">Kinase</keyword>
<dbReference type="PANTHER" id="PTHR21310:SF37">
    <property type="entry name" value="AMINOGLYCOSIDE PHOSPHOTRANSFERASE DOMAIN-CONTAINING PROTEIN"/>
    <property type="match status" value="1"/>
</dbReference>
<dbReference type="InterPro" id="IPR011009">
    <property type="entry name" value="Kinase-like_dom_sf"/>
</dbReference>
<dbReference type="Pfam" id="PF01636">
    <property type="entry name" value="APH"/>
    <property type="match status" value="1"/>
</dbReference>
<dbReference type="OrthoDB" id="5412996at2759"/>
<dbReference type="InterPro" id="IPR002575">
    <property type="entry name" value="Aminoglycoside_PTrfase"/>
</dbReference>
<name>A0A545VTB5_9HYPO</name>
<organism evidence="2 3">
    <name type="scientific">Cordyceps javanica</name>
    <dbReference type="NCBI Taxonomy" id="43265"/>
    <lineage>
        <taxon>Eukaryota</taxon>
        <taxon>Fungi</taxon>
        <taxon>Dikarya</taxon>
        <taxon>Ascomycota</taxon>
        <taxon>Pezizomycotina</taxon>
        <taxon>Sordariomycetes</taxon>
        <taxon>Hypocreomycetidae</taxon>
        <taxon>Hypocreales</taxon>
        <taxon>Cordycipitaceae</taxon>
        <taxon>Cordyceps</taxon>
    </lineage>
</organism>
<gene>
    <name evidence="2" type="ORF">IF1G_08343</name>
</gene>
<dbReference type="STRING" id="43265.A0A545VTB5"/>
<dbReference type="EMBL" id="SPUK01000013">
    <property type="protein sequence ID" value="TQV93040.1"/>
    <property type="molecule type" value="Genomic_DNA"/>
</dbReference>
<dbReference type="InterPro" id="IPR051678">
    <property type="entry name" value="AGP_Transferase"/>
</dbReference>
<dbReference type="Gene3D" id="3.90.1200.10">
    <property type="match status" value="1"/>
</dbReference>
<evidence type="ECO:0000313" key="2">
    <source>
        <dbReference type="EMBL" id="TQV93040.1"/>
    </source>
</evidence>
<comment type="caution">
    <text evidence="2">The sequence shown here is derived from an EMBL/GenBank/DDBJ whole genome shotgun (WGS) entry which is preliminary data.</text>
</comment>
<sequence>MADMHMLQAALQRNDAILDEDDARDKFVSRRLFQRLAMGGQLETGGGYELDAEFRLYSEDLRPSNVLIDEDLRVVGVIDWEFAYAAPAQFSLDPPWWLLLNSPEYWPGGYVPWMEAYEPRLNTFLSVLEDEEKKMFHTGGSISAYPSPVPLSQQMRRRWDDRSWLINYAAKNSWVFDFIFWRFIDPSSYGQNELGDHHARLDILSEREVATMDGFIKLKMRQLESRALVLTEQRDDVAVAMVSKLID</sequence>
<dbReference type="Proteomes" id="UP000315783">
    <property type="component" value="Unassembled WGS sequence"/>
</dbReference>
<evidence type="ECO:0000313" key="3">
    <source>
        <dbReference type="Proteomes" id="UP000315783"/>
    </source>
</evidence>
<dbReference type="SUPFAM" id="SSF56112">
    <property type="entry name" value="Protein kinase-like (PK-like)"/>
    <property type="match status" value="1"/>
</dbReference>
<dbReference type="GO" id="GO:0016301">
    <property type="term" value="F:kinase activity"/>
    <property type="evidence" value="ECO:0007669"/>
    <property type="project" value="UniProtKB-KW"/>
</dbReference>
<keyword evidence="2" id="KW-0808">Transferase</keyword>
<keyword evidence="3" id="KW-1185">Reference proteome</keyword>